<keyword evidence="4" id="KW-1185">Reference proteome</keyword>
<dbReference type="OrthoDB" id="506498at2759"/>
<dbReference type="Proteomes" id="UP000039865">
    <property type="component" value="Unassembled WGS sequence"/>
</dbReference>
<dbReference type="CDD" id="cd02440">
    <property type="entry name" value="AdoMet_MTases"/>
    <property type="match status" value="1"/>
</dbReference>
<dbReference type="SUPFAM" id="SSF53335">
    <property type="entry name" value="S-adenosyl-L-methionine-dependent methyltransferases"/>
    <property type="match status" value="1"/>
</dbReference>
<evidence type="ECO:0000313" key="4">
    <source>
        <dbReference type="Proteomes" id="UP000039865"/>
    </source>
</evidence>
<name>A0A078AQX1_STYLE</name>
<evidence type="ECO:0000256" key="1">
    <source>
        <dbReference type="SAM" id="Phobius"/>
    </source>
</evidence>
<keyword evidence="1" id="KW-0472">Membrane</keyword>
<dbReference type="Pfam" id="PF13847">
    <property type="entry name" value="Methyltransf_31"/>
    <property type="match status" value="1"/>
</dbReference>
<proteinExistence type="predicted"/>
<gene>
    <name evidence="3" type="primary">Contig10808.g11555</name>
    <name evidence="3" type="ORF">STYLEM_13401</name>
</gene>
<accession>A0A078AQX1</accession>
<protein>
    <recommendedName>
        <fullName evidence="2">Methyltransferase domain-containing protein</fullName>
    </recommendedName>
</protein>
<dbReference type="Gene3D" id="3.40.50.150">
    <property type="entry name" value="Vaccinia Virus protein VP39"/>
    <property type="match status" value="1"/>
</dbReference>
<dbReference type="InterPro" id="IPR029063">
    <property type="entry name" value="SAM-dependent_MTases_sf"/>
</dbReference>
<dbReference type="EMBL" id="CCKQ01012719">
    <property type="protein sequence ID" value="CDW84341.1"/>
    <property type="molecule type" value="Genomic_DNA"/>
</dbReference>
<feature type="transmembrane region" description="Helical" evidence="1">
    <location>
        <begin position="21"/>
        <end position="40"/>
    </location>
</feature>
<feature type="transmembrane region" description="Helical" evidence="1">
    <location>
        <begin position="70"/>
        <end position="88"/>
    </location>
</feature>
<keyword evidence="1" id="KW-1133">Transmembrane helix</keyword>
<evidence type="ECO:0000313" key="3">
    <source>
        <dbReference type="EMBL" id="CDW84341.1"/>
    </source>
</evidence>
<sequence length="399" mass="46535">MIKKEDLEIIYAYFSKMARKSAKFLLKCMLFSLIVILEIFLQSSMLFVLLGLCFWVLILIIFTSPLWIPLAILWAPAAIINVLVFRYTEVELNTLKSIYMYQVGEKVFIGVEKTFYYMTYKTTLCRKIIWKSIYNLFSCHWYGIFQSQMCYVLGIKNLEGLSGRKILDLGSGRGGGLAFLTKYYEPEEAFGVDFSQYNTKFSLKKHQNLDNLFFHQGDAEKLHKLKFLKNEQFDITLCIESFHCFANPLAVLKQVNRLLDRENGSFVIADIFEKKDIERTETLFKEFFEIEKKEVITINVKHSINLDKPRAERLLQMISENKYVRKIMANFLGLAEESKTFQELGKSNEYICYVLKPLQHTQNQPLQDQSQCCFIRSCIGSGRQQLNRDSGDVHTQQSC</sequence>
<keyword evidence="1" id="KW-0812">Transmembrane</keyword>
<organism evidence="3 4">
    <name type="scientific">Stylonychia lemnae</name>
    <name type="common">Ciliate</name>
    <dbReference type="NCBI Taxonomy" id="5949"/>
    <lineage>
        <taxon>Eukaryota</taxon>
        <taxon>Sar</taxon>
        <taxon>Alveolata</taxon>
        <taxon>Ciliophora</taxon>
        <taxon>Intramacronucleata</taxon>
        <taxon>Spirotrichea</taxon>
        <taxon>Stichotrichia</taxon>
        <taxon>Sporadotrichida</taxon>
        <taxon>Oxytrichidae</taxon>
        <taxon>Stylonychinae</taxon>
        <taxon>Stylonychia</taxon>
    </lineage>
</organism>
<reference evidence="3 4" key="1">
    <citation type="submission" date="2014-06" db="EMBL/GenBank/DDBJ databases">
        <authorList>
            <person name="Swart Estienne"/>
        </authorList>
    </citation>
    <scope>NUCLEOTIDE SEQUENCE [LARGE SCALE GENOMIC DNA]</scope>
    <source>
        <strain evidence="3 4">130c</strain>
    </source>
</reference>
<dbReference type="InParanoid" id="A0A078AQX1"/>
<feature type="domain" description="Methyltransferase" evidence="2">
    <location>
        <begin position="162"/>
        <end position="280"/>
    </location>
</feature>
<dbReference type="AlphaFoldDB" id="A0A078AQX1"/>
<evidence type="ECO:0000259" key="2">
    <source>
        <dbReference type="Pfam" id="PF13847"/>
    </source>
</evidence>
<dbReference type="InterPro" id="IPR025714">
    <property type="entry name" value="Methyltranfer_dom"/>
</dbReference>
<feature type="transmembrane region" description="Helical" evidence="1">
    <location>
        <begin position="46"/>
        <end position="63"/>
    </location>
</feature>